<keyword evidence="3" id="KW-0732">Signal</keyword>
<organism evidence="5 6">
    <name type="scientific">Tenacibaculum holothuriorum</name>
    <dbReference type="NCBI Taxonomy" id="1635173"/>
    <lineage>
        <taxon>Bacteria</taxon>
        <taxon>Pseudomonadati</taxon>
        <taxon>Bacteroidota</taxon>
        <taxon>Flavobacteriia</taxon>
        <taxon>Flavobacteriales</taxon>
        <taxon>Flavobacteriaceae</taxon>
        <taxon>Tenacibaculum</taxon>
    </lineage>
</organism>
<dbReference type="Proteomes" id="UP000194221">
    <property type="component" value="Unassembled WGS sequence"/>
</dbReference>
<dbReference type="SUPFAM" id="SSF103088">
    <property type="entry name" value="OmpA-like"/>
    <property type="match status" value="1"/>
</dbReference>
<feature type="chain" id="PRO_5012215017" description="OmpA-like domain-containing protein" evidence="3">
    <location>
        <begin position="24"/>
        <end position="314"/>
    </location>
</feature>
<dbReference type="CDD" id="cd07185">
    <property type="entry name" value="OmpA_C-like"/>
    <property type="match status" value="1"/>
</dbReference>
<dbReference type="Pfam" id="PF00691">
    <property type="entry name" value="OmpA"/>
    <property type="match status" value="1"/>
</dbReference>
<dbReference type="PANTHER" id="PTHR30329">
    <property type="entry name" value="STATOR ELEMENT OF FLAGELLAR MOTOR COMPLEX"/>
    <property type="match status" value="1"/>
</dbReference>
<dbReference type="GO" id="GO:0016020">
    <property type="term" value="C:membrane"/>
    <property type="evidence" value="ECO:0007669"/>
    <property type="project" value="UniProtKB-UniRule"/>
</dbReference>
<dbReference type="PROSITE" id="PS51123">
    <property type="entry name" value="OMPA_2"/>
    <property type="match status" value="1"/>
</dbReference>
<dbReference type="InParanoid" id="A0A1Y2PB95"/>
<dbReference type="OrthoDB" id="9763897at2"/>
<name>A0A1Y2PB95_9FLAO</name>
<evidence type="ECO:0000313" key="6">
    <source>
        <dbReference type="Proteomes" id="UP000194221"/>
    </source>
</evidence>
<gene>
    <name evidence="5" type="ORF">WH52_09960</name>
</gene>
<evidence type="ECO:0000256" key="2">
    <source>
        <dbReference type="SAM" id="MobiDB-lite"/>
    </source>
</evidence>
<proteinExistence type="predicted"/>
<evidence type="ECO:0000256" key="1">
    <source>
        <dbReference type="PROSITE-ProRule" id="PRU00473"/>
    </source>
</evidence>
<protein>
    <recommendedName>
        <fullName evidence="4">OmpA-like domain-containing protein</fullName>
    </recommendedName>
</protein>
<keyword evidence="1" id="KW-0472">Membrane</keyword>
<dbReference type="PANTHER" id="PTHR30329:SF21">
    <property type="entry name" value="LIPOPROTEIN YIAD-RELATED"/>
    <property type="match status" value="1"/>
</dbReference>
<dbReference type="AlphaFoldDB" id="A0A1Y2PB95"/>
<feature type="region of interest" description="Disordered" evidence="2">
    <location>
        <begin position="27"/>
        <end position="46"/>
    </location>
</feature>
<accession>A0A1Y2PB95</accession>
<reference evidence="5 6" key="1">
    <citation type="submission" date="2015-03" db="EMBL/GenBank/DDBJ databases">
        <title>Genome sequence of Tenacibaculum sp. S2-2, isolated from intestinal microbiota of sea cucumber, Apostichopus japonicas.</title>
        <authorList>
            <person name="Shao Z."/>
            <person name="Wang L."/>
            <person name="Li X."/>
        </authorList>
    </citation>
    <scope>NUCLEOTIDE SEQUENCE [LARGE SCALE GENOMIC DNA]</scope>
    <source>
        <strain evidence="5 6">S2-2</strain>
    </source>
</reference>
<dbReference type="InterPro" id="IPR006665">
    <property type="entry name" value="OmpA-like"/>
</dbReference>
<dbReference type="Gene3D" id="3.30.1330.60">
    <property type="entry name" value="OmpA-like domain"/>
    <property type="match status" value="1"/>
</dbReference>
<dbReference type="InterPro" id="IPR036737">
    <property type="entry name" value="OmpA-like_sf"/>
</dbReference>
<dbReference type="RefSeq" id="WP_086030807.1">
    <property type="nucleotide sequence ID" value="NZ_LAPZ01000007.1"/>
</dbReference>
<evidence type="ECO:0000256" key="3">
    <source>
        <dbReference type="SAM" id="SignalP"/>
    </source>
</evidence>
<keyword evidence="6" id="KW-1185">Reference proteome</keyword>
<dbReference type="EMBL" id="LAPZ01000007">
    <property type="protein sequence ID" value="OSY87743.1"/>
    <property type="molecule type" value="Genomic_DNA"/>
</dbReference>
<dbReference type="STRING" id="1635173.WH52_09960"/>
<sequence length="314" mass="36205">MRNFLKAFLLFLVWAFFAQYLHSSDKQSEEKSSTKTSKTKTLNEVSKTSDISVKKIDSIKTDSTSAEKKRATSPKPFEENLTQLKFKHKFVTNANNTRVIFPKEFFYFRDSIFSFLNKNQQKEIIITAKHLPSETLPDGTNYGIARANYLKNRLVKYGVNPNRIITKSSSSDFEYDLDGFHADGITIEHRNLTKEKLDIIEKEITNKTLYSYFGDKHFKADRTLYAYMLEIKDYLKNNPNKTITITGHTDNVGDEKANEWIGLERAKNVATYFTQQGIDTSKIKTTSKGENIPIDDNTTKDGRAKNRRIEITIK</sequence>
<evidence type="ECO:0000313" key="5">
    <source>
        <dbReference type="EMBL" id="OSY87743.1"/>
    </source>
</evidence>
<evidence type="ECO:0000259" key="4">
    <source>
        <dbReference type="PROSITE" id="PS51123"/>
    </source>
</evidence>
<comment type="caution">
    <text evidence="5">The sequence shown here is derived from an EMBL/GenBank/DDBJ whole genome shotgun (WGS) entry which is preliminary data.</text>
</comment>
<dbReference type="InterPro" id="IPR050330">
    <property type="entry name" value="Bact_OuterMem_StrucFunc"/>
</dbReference>
<feature type="signal peptide" evidence="3">
    <location>
        <begin position="1"/>
        <end position="23"/>
    </location>
</feature>
<feature type="domain" description="OmpA-like" evidence="4">
    <location>
        <begin position="200"/>
        <end position="314"/>
    </location>
</feature>